<proteinExistence type="predicted"/>
<organism evidence="1 2">
    <name type="scientific">Pseudodesulfovibrio methanolicus</name>
    <dbReference type="NCBI Taxonomy" id="3126690"/>
    <lineage>
        <taxon>Bacteria</taxon>
        <taxon>Pseudomonadati</taxon>
        <taxon>Thermodesulfobacteriota</taxon>
        <taxon>Desulfovibrionia</taxon>
        <taxon>Desulfovibrionales</taxon>
        <taxon>Desulfovibrionaceae</taxon>
    </lineage>
</organism>
<name>A0ABZ2IYC3_9BACT</name>
<evidence type="ECO:0000313" key="2">
    <source>
        <dbReference type="Proteomes" id="UP001385389"/>
    </source>
</evidence>
<protein>
    <submittedName>
        <fullName evidence="1">Universal stress protein</fullName>
    </submittedName>
</protein>
<evidence type="ECO:0000313" key="1">
    <source>
        <dbReference type="EMBL" id="WWX21944.1"/>
    </source>
</evidence>
<dbReference type="RefSeq" id="WP_338667615.1">
    <property type="nucleotide sequence ID" value="NZ_CP146609.1"/>
</dbReference>
<dbReference type="EMBL" id="CP146609">
    <property type="protein sequence ID" value="WWX21944.1"/>
    <property type="molecule type" value="Genomic_DNA"/>
</dbReference>
<reference evidence="1 2" key="1">
    <citation type="submission" date="2024-03" db="EMBL/GenBank/DDBJ databases">
        <title>Phenotype and Genome Characterization of a Sulfate-Reducing Bacterium Pseudodesulfovibrio sp. strain 5S69, isolated from Petroleum Reservoir in Tatarstan (Russia).</title>
        <authorList>
            <person name="Bidzhieva S.K."/>
            <person name="Kadnikov V."/>
            <person name="Tourova T.P."/>
            <person name="Samigullina S.R."/>
            <person name="Sokolova D.S."/>
            <person name="Poltaraus A.B."/>
            <person name="Avtukh A.N."/>
            <person name="Tereshina V.M."/>
            <person name="Mardanov A.V."/>
            <person name="Nazina T.N."/>
        </authorList>
    </citation>
    <scope>NUCLEOTIDE SEQUENCE [LARGE SCALE GENOMIC DNA]</scope>
    <source>
        <strain evidence="1 2">5S69</strain>
    </source>
</reference>
<accession>A0ABZ2IYC3</accession>
<keyword evidence="2" id="KW-1185">Reference proteome</keyword>
<gene>
    <name evidence="1" type="ORF">V8V93_16045</name>
</gene>
<dbReference type="Proteomes" id="UP001385389">
    <property type="component" value="Chromosome"/>
</dbReference>
<sequence length="202" mass="22127">MALFNSVKKVVDKHYAAQAAANCNTCSVGTWVVCHENHLLEKSGGSSMKAFFKRITGTRRETVTPAPAAATAAAECVCSEKQQCKILIVCKGQKFSQGIADYAVDMACKTRSSLVALNIDESGKDFDGFRSQAERNIEYFNAKAADAGLTFRHEIQQGDENAIVARMHEKDPSFRYVMDDSAAVCKNRSSIPVYTRATLRAK</sequence>